<keyword evidence="3 7" id="KW-0812">Transmembrane</keyword>
<dbReference type="Proteomes" id="UP000789595">
    <property type="component" value="Unassembled WGS sequence"/>
</dbReference>
<reference evidence="9" key="1">
    <citation type="submission" date="2021-11" db="EMBL/GenBank/DDBJ databases">
        <authorList>
            <consortium name="Genoscope - CEA"/>
            <person name="William W."/>
        </authorList>
    </citation>
    <scope>NUCLEOTIDE SEQUENCE</scope>
</reference>
<accession>A0A8J2X494</accession>
<dbReference type="InterPro" id="IPR036259">
    <property type="entry name" value="MFS_trans_sf"/>
</dbReference>
<evidence type="ECO:0000256" key="4">
    <source>
        <dbReference type="ARBA" id="ARBA00022989"/>
    </source>
</evidence>
<dbReference type="PANTHER" id="PTHR23505">
    <property type="entry name" value="SPINSTER"/>
    <property type="match status" value="1"/>
</dbReference>
<feature type="transmembrane region" description="Helical" evidence="7">
    <location>
        <begin position="393"/>
        <end position="413"/>
    </location>
</feature>
<evidence type="ECO:0000256" key="7">
    <source>
        <dbReference type="SAM" id="Phobius"/>
    </source>
</evidence>
<comment type="caution">
    <text evidence="9">The sequence shown here is derived from an EMBL/GenBank/DDBJ whole genome shotgun (WGS) entry which is preliminary data.</text>
</comment>
<proteinExistence type="inferred from homology"/>
<evidence type="ECO:0000256" key="2">
    <source>
        <dbReference type="ARBA" id="ARBA00022448"/>
    </source>
</evidence>
<dbReference type="InterPro" id="IPR020846">
    <property type="entry name" value="MFS_dom"/>
</dbReference>
<protein>
    <recommendedName>
        <fullName evidence="8">Major facilitator superfamily (MFS) profile domain-containing protein</fullName>
    </recommendedName>
</protein>
<dbReference type="InterPro" id="IPR011701">
    <property type="entry name" value="MFS"/>
</dbReference>
<dbReference type="SUPFAM" id="SSF103473">
    <property type="entry name" value="MFS general substrate transporter"/>
    <property type="match status" value="1"/>
</dbReference>
<feature type="transmembrane region" description="Helical" evidence="7">
    <location>
        <begin position="90"/>
        <end position="109"/>
    </location>
</feature>
<feature type="domain" description="Major facilitator superfamily (MFS) profile" evidence="8">
    <location>
        <begin position="41"/>
        <end position="449"/>
    </location>
</feature>
<evidence type="ECO:0000256" key="3">
    <source>
        <dbReference type="ARBA" id="ARBA00022692"/>
    </source>
</evidence>
<dbReference type="PANTHER" id="PTHR23505:SF52">
    <property type="entry name" value="MAJOR FACILITATOR SUPERFAMILY PROTEIN"/>
    <property type="match status" value="1"/>
</dbReference>
<keyword evidence="2" id="KW-0813">Transport</keyword>
<feature type="transmembrane region" description="Helical" evidence="7">
    <location>
        <begin position="206"/>
        <end position="228"/>
    </location>
</feature>
<feature type="transmembrane region" description="Helical" evidence="7">
    <location>
        <begin position="294"/>
        <end position="319"/>
    </location>
</feature>
<evidence type="ECO:0000256" key="5">
    <source>
        <dbReference type="ARBA" id="ARBA00023136"/>
    </source>
</evidence>
<sequence length="458" mass="46000">MRVTCIAAIVATSYAFTPTPRVTAPKMRTKLRAGATDLTPTQRTALLGSLIGVYTSNQWCRQLLFSTVDFTSDDAFRFLNVGLELSRADYALLSTLTFNALFAACSLAAGALVDRADAVKLTYASCGLWALATVATAYTSSFAGVAACRALQGVAMAATAPAGYALLGRAFPPDKLATASSRYAAAVSAGGALAAVSTRLDDAIGWRGAFAVAGASSLVVALIAFLLLPSELGPALNPETKELEEGGFGGVFASKAAVALLAATAVRFAAGFTIGVWAIPCLRANFAGNDVGSGYALVVGVFGFVSALLGGAAADGLAVRAPPERRDAARALVPAAGSLVAAPLWVLALQAPSYGVAIALLAAEFLVAECWIGPTTALLQQAVPAASRGAAQGCFTALTLVGGLAPLAVGAAVDRSDGGLELVPAVAFAVAAAYVVSSLLFLVAAGLLDDGAAAGKES</sequence>
<gene>
    <name evidence="9" type="ORF">PECAL_4P11640</name>
</gene>
<comment type="subcellular location">
    <subcellularLocation>
        <location evidence="1">Membrane</location>
        <topology evidence="1">Multi-pass membrane protein</topology>
    </subcellularLocation>
</comment>
<evidence type="ECO:0000256" key="1">
    <source>
        <dbReference type="ARBA" id="ARBA00004141"/>
    </source>
</evidence>
<name>A0A8J2X494_9STRA</name>
<dbReference type="Pfam" id="PF07690">
    <property type="entry name" value="MFS_1"/>
    <property type="match status" value="1"/>
</dbReference>
<dbReference type="GO" id="GO:0016020">
    <property type="term" value="C:membrane"/>
    <property type="evidence" value="ECO:0007669"/>
    <property type="project" value="UniProtKB-SubCell"/>
</dbReference>
<feature type="transmembrane region" description="Helical" evidence="7">
    <location>
        <begin position="121"/>
        <end position="138"/>
    </location>
</feature>
<dbReference type="AlphaFoldDB" id="A0A8J2X494"/>
<feature type="transmembrane region" description="Helical" evidence="7">
    <location>
        <begin position="331"/>
        <end position="348"/>
    </location>
</feature>
<dbReference type="GO" id="GO:0022857">
    <property type="term" value="F:transmembrane transporter activity"/>
    <property type="evidence" value="ECO:0007669"/>
    <property type="project" value="InterPro"/>
</dbReference>
<keyword evidence="10" id="KW-1185">Reference proteome</keyword>
<keyword evidence="5 7" id="KW-0472">Membrane</keyword>
<feature type="transmembrane region" description="Helical" evidence="7">
    <location>
        <begin position="425"/>
        <end position="448"/>
    </location>
</feature>
<dbReference type="Gene3D" id="1.20.1250.20">
    <property type="entry name" value="MFS general substrate transporter like domains"/>
    <property type="match status" value="1"/>
</dbReference>
<feature type="transmembrane region" description="Helical" evidence="7">
    <location>
        <begin position="354"/>
        <end position="372"/>
    </location>
</feature>
<feature type="transmembrane region" description="Helical" evidence="7">
    <location>
        <begin position="258"/>
        <end position="279"/>
    </location>
</feature>
<dbReference type="EMBL" id="CAKKNE010000004">
    <property type="protein sequence ID" value="CAH0373916.1"/>
    <property type="molecule type" value="Genomic_DNA"/>
</dbReference>
<dbReference type="OrthoDB" id="3639251at2759"/>
<comment type="similarity">
    <text evidence="6">Belongs to the major facilitator superfamily. Spinster (TC 2.A.1.49) family.</text>
</comment>
<organism evidence="9 10">
    <name type="scientific">Pelagomonas calceolata</name>
    <dbReference type="NCBI Taxonomy" id="35677"/>
    <lineage>
        <taxon>Eukaryota</taxon>
        <taxon>Sar</taxon>
        <taxon>Stramenopiles</taxon>
        <taxon>Ochrophyta</taxon>
        <taxon>Pelagophyceae</taxon>
        <taxon>Pelagomonadales</taxon>
        <taxon>Pelagomonadaceae</taxon>
        <taxon>Pelagomonas</taxon>
    </lineage>
</organism>
<evidence type="ECO:0000256" key="6">
    <source>
        <dbReference type="ARBA" id="ARBA00024338"/>
    </source>
</evidence>
<dbReference type="InterPro" id="IPR044770">
    <property type="entry name" value="MFS_spinster-like"/>
</dbReference>
<evidence type="ECO:0000313" key="9">
    <source>
        <dbReference type="EMBL" id="CAH0373916.1"/>
    </source>
</evidence>
<dbReference type="PROSITE" id="PS50850">
    <property type="entry name" value="MFS"/>
    <property type="match status" value="1"/>
</dbReference>
<evidence type="ECO:0000259" key="8">
    <source>
        <dbReference type="PROSITE" id="PS50850"/>
    </source>
</evidence>
<keyword evidence="4 7" id="KW-1133">Transmembrane helix</keyword>
<evidence type="ECO:0000313" key="10">
    <source>
        <dbReference type="Proteomes" id="UP000789595"/>
    </source>
</evidence>